<keyword evidence="10 13" id="KW-0408">Iron</keyword>
<keyword evidence="15" id="KW-0812">Transmembrane</keyword>
<keyword evidence="15" id="KW-1133">Transmembrane helix</keyword>
<keyword evidence="5 13" id="KW-0349">Heme</keyword>
<evidence type="ECO:0000256" key="6">
    <source>
        <dbReference type="ARBA" id="ARBA00022723"/>
    </source>
</evidence>
<dbReference type="PRINTS" id="PR00463">
    <property type="entry name" value="EP450I"/>
</dbReference>
<feature type="transmembrane region" description="Helical" evidence="15">
    <location>
        <begin position="12"/>
        <end position="31"/>
    </location>
</feature>
<dbReference type="AlphaFoldDB" id="A0AAT9UTV5"/>
<evidence type="ECO:0000256" key="3">
    <source>
        <dbReference type="ARBA" id="ARBA00004406"/>
    </source>
</evidence>
<dbReference type="GO" id="GO:0004497">
    <property type="term" value="F:monooxygenase activity"/>
    <property type="evidence" value="ECO:0007669"/>
    <property type="project" value="UniProtKB-KW"/>
</dbReference>
<evidence type="ECO:0000256" key="5">
    <source>
        <dbReference type="ARBA" id="ARBA00022617"/>
    </source>
</evidence>
<comment type="subcellular location">
    <subcellularLocation>
        <location evidence="3">Endoplasmic reticulum membrane</location>
        <topology evidence="3">Peripheral membrane protein</topology>
    </subcellularLocation>
    <subcellularLocation>
        <location evidence="2">Microsome membrane</location>
        <topology evidence="2">Peripheral membrane protein</topology>
    </subcellularLocation>
</comment>
<dbReference type="InterPro" id="IPR036396">
    <property type="entry name" value="Cyt_P450_sf"/>
</dbReference>
<keyword evidence="8" id="KW-0492">Microsome</keyword>
<dbReference type="Pfam" id="PF00067">
    <property type="entry name" value="p450"/>
    <property type="match status" value="1"/>
</dbReference>
<dbReference type="PANTHER" id="PTHR24291:SF189">
    <property type="entry name" value="CYTOCHROME P450 4C3-RELATED"/>
    <property type="match status" value="1"/>
</dbReference>
<evidence type="ECO:0000256" key="4">
    <source>
        <dbReference type="ARBA" id="ARBA00010617"/>
    </source>
</evidence>
<dbReference type="PROSITE" id="PS00086">
    <property type="entry name" value="CYTOCHROME_P450"/>
    <property type="match status" value="1"/>
</dbReference>
<proteinExistence type="evidence at transcript level"/>
<dbReference type="GO" id="GO:0005506">
    <property type="term" value="F:iron ion binding"/>
    <property type="evidence" value="ECO:0007669"/>
    <property type="project" value="InterPro"/>
</dbReference>
<evidence type="ECO:0000256" key="11">
    <source>
        <dbReference type="ARBA" id="ARBA00023033"/>
    </source>
</evidence>
<evidence type="ECO:0000256" key="8">
    <source>
        <dbReference type="ARBA" id="ARBA00022848"/>
    </source>
</evidence>
<dbReference type="SUPFAM" id="SSF48264">
    <property type="entry name" value="Cytochrome P450"/>
    <property type="match status" value="1"/>
</dbReference>
<keyword evidence="11 14" id="KW-0503">Monooxygenase</keyword>
<dbReference type="EMBL" id="OR117223">
    <property type="protein sequence ID" value="WIM41663.1"/>
    <property type="molecule type" value="mRNA"/>
</dbReference>
<evidence type="ECO:0000256" key="1">
    <source>
        <dbReference type="ARBA" id="ARBA00001971"/>
    </source>
</evidence>
<dbReference type="Gene3D" id="1.10.630.10">
    <property type="entry name" value="Cytochrome P450"/>
    <property type="match status" value="1"/>
</dbReference>
<evidence type="ECO:0000256" key="9">
    <source>
        <dbReference type="ARBA" id="ARBA00023002"/>
    </source>
</evidence>
<comment type="similarity">
    <text evidence="4 14">Belongs to the cytochrome P450 family.</text>
</comment>
<keyword evidence="7" id="KW-0256">Endoplasmic reticulum</keyword>
<evidence type="ECO:0000256" key="12">
    <source>
        <dbReference type="ARBA" id="ARBA00023136"/>
    </source>
</evidence>
<evidence type="ECO:0000256" key="13">
    <source>
        <dbReference type="PIRSR" id="PIRSR602401-1"/>
    </source>
</evidence>
<dbReference type="InterPro" id="IPR001128">
    <property type="entry name" value="Cyt_P450"/>
</dbReference>
<evidence type="ECO:0000256" key="15">
    <source>
        <dbReference type="SAM" id="Phobius"/>
    </source>
</evidence>
<protein>
    <submittedName>
        <fullName evidence="16">Cytochrome P450 3634A4</fullName>
    </submittedName>
</protein>
<evidence type="ECO:0000256" key="14">
    <source>
        <dbReference type="RuleBase" id="RU000461"/>
    </source>
</evidence>
<dbReference type="GO" id="GO:0016705">
    <property type="term" value="F:oxidoreductase activity, acting on paired donors, with incorporation or reduction of molecular oxygen"/>
    <property type="evidence" value="ECO:0007669"/>
    <property type="project" value="InterPro"/>
</dbReference>
<dbReference type="InterPro" id="IPR050196">
    <property type="entry name" value="Cytochrome_P450_Monoox"/>
</dbReference>
<dbReference type="PANTHER" id="PTHR24291">
    <property type="entry name" value="CYTOCHROME P450 FAMILY 4"/>
    <property type="match status" value="1"/>
</dbReference>
<organism evidence="16">
    <name type="scientific">Maconellicoccus hirsutus</name>
    <name type="common">Pink hibiscus mealybug</name>
    <dbReference type="NCBI Taxonomy" id="177089"/>
    <lineage>
        <taxon>Eukaryota</taxon>
        <taxon>Metazoa</taxon>
        <taxon>Ecdysozoa</taxon>
        <taxon>Arthropoda</taxon>
        <taxon>Hexapoda</taxon>
        <taxon>Insecta</taxon>
        <taxon>Pterygota</taxon>
        <taxon>Neoptera</taxon>
        <taxon>Paraneoptera</taxon>
        <taxon>Hemiptera</taxon>
        <taxon>Sternorrhyncha</taxon>
        <taxon>Coccoidea</taxon>
        <taxon>Pseudococcidae</taxon>
        <taxon>Maconellicoccus</taxon>
    </lineage>
</organism>
<sequence>MSKITEILVSNHIPIAIGLLTIFVFLLYNFFLKSFKRDPRLVKFAKTLPGPVTLPLIGNGLDTYHWDTVNKFLRYSEKYGHTYRLWLGKHLLVVLTKAEDLEDVFMTSKMLGKAEISRPFLDFWGNGIFTGPLHIWKKNRKKFQPVFANNAMSAYTPVFDDKIYTYVELLKKLVDGEEFDAWDYMPYLSFDIITKTSLDFDSDRDEKSALQFHECVKTAIEICFAEIFRPWLHVKWIGDLFYKKLMDTARGNVLKFSQKVVNSKIHEIKEEVIRRKNAIISSKEGISLKSFLSIAYEIQEEANDEKLMHDEIITTVAGGTDTTAVMTSFFLLAIAIHQDIQAKLYDEIFEIFGDSDRHADHDDVKRMPYLDQVMKESLRRFTLTPIMLRDVEEDCKIGNRVFPAGTTLLISIAGIHYNPENYPDPMKFNPDNFSPKNIEKRHKLTFLSFGAGARDCIGKNYAMLEMKLTMIALLRHFSFHSTVKMEDIPMKMGFMITNPNGYKISIKTRIRKPSYL</sequence>
<reference evidence="16" key="1">
    <citation type="submission" date="2023-06" db="EMBL/GenBank/DDBJ databases">
        <title>Identification of Cytochrome P450s in Maconellicoccus hirsutus.</title>
        <authorList>
            <person name="Selvamani S.B."/>
            <person name="Negi N."/>
            <person name="Nagarjuna Reddy K.V."/>
            <person name="Ramasamy G.G."/>
        </authorList>
    </citation>
    <scope>NUCLEOTIDE SEQUENCE</scope>
</reference>
<keyword evidence="9 14" id="KW-0560">Oxidoreductase</keyword>
<feature type="binding site" description="axial binding residue" evidence="13">
    <location>
        <position position="456"/>
    </location>
    <ligand>
        <name>heme</name>
        <dbReference type="ChEBI" id="CHEBI:30413"/>
    </ligand>
    <ligandPart>
        <name>Fe</name>
        <dbReference type="ChEBI" id="CHEBI:18248"/>
    </ligandPart>
</feature>
<dbReference type="GO" id="GO:0020037">
    <property type="term" value="F:heme binding"/>
    <property type="evidence" value="ECO:0007669"/>
    <property type="project" value="InterPro"/>
</dbReference>
<evidence type="ECO:0000256" key="7">
    <source>
        <dbReference type="ARBA" id="ARBA00022824"/>
    </source>
</evidence>
<keyword evidence="12 15" id="KW-0472">Membrane</keyword>
<name>A0AAT9UTV5_MACHI</name>
<comment type="cofactor">
    <cofactor evidence="1 13">
        <name>heme</name>
        <dbReference type="ChEBI" id="CHEBI:30413"/>
    </cofactor>
</comment>
<evidence type="ECO:0000313" key="16">
    <source>
        <dbReference type="EMBL" id="WIM41663.1"/>
    </source>
</evidence>
<evidence type="ECO:0000256" key="2">
    <source>
        <dbReference type="ARBA" id="ARBA00004174"/>
    </source>
</evidence>
<dbReference type="InterPro" id="IPR002401">
    <property type="entry name" value="Cyt_P450_E_grp-I"/>
</dbReference>
<accession>A0AAT9UTV5</accession>
<dbReference type="GO" id="GO:0005789">
    <property type="term" value="C:endoplasmic reticulum membrane"/>
    <property type="evidence" value="ECO:0007669"/>
    <property type="project" value="UniProtKB-SubCell"/>
</dbReference>
<dbReference type="PRINTS" id="PR00385">
    <property type="entry name" value="P450"/>
</dbReference>
<dbReference type="InterPro" id="IPR017972">
    <property type="entry name" value="Cyt_P450_CS"/>
</dbReference>
<evidence type="ECO:0000256" key="10">
    <source>
        <dbReference type="ARBA" id="ARBA00023004"/>
    </source>
</evidence>
<keyword evidence="6 13" id="KW-0479">Metal-binding</keyword>